<dbReference type="EMBL" id="JACIDM010000001">
    <property type="protein sequence ID" value="MBB4081605.1"/>
    <property type="molecule type" value="Genomic_DNA"/>
</dbReference>
<gene>
    <name evidence="2" type="ORF">GGR12_000444</name>
</gene>
<accession>A0A7W6NNX3</accession>
<proteinExistence type="predicted"/>
<protein>
    <submittedName>
        <fullName evidence="2">Uncharacterized protein</fullName>
    </submittedName>
</protein>
<evidence type="ECO:0000313" key="3">
    <source>
        <dbReference type="Proteomes" id="UP000529946"/>
    </source>
</evidence>
<sequence>MHRGMGIVLVLGMIIAALFAAWTSESRSPYFDPALYKGSYPCTLDYDGTRGAIDTSVEDWFAKPLRRVSEPSLYFSKPPAGTTTLRFTFLPAFVEPVVVRIDDLYGEQPRLTATRVVDQVIVREGPDHITRDLAKAEVEPIIAFLASSRVLNLPPDSCLSGIDGVVFLIEANGPGGYRFINRWGVSDGPVYDLGNMMFDLTGWSNGRQGPDRGELGRPYTDSDGRRWPRPDPVPAPEI</sequence>
<reference evidence="2 3" key="1">
    <citation type="submission" date="2020-08" db="EMBL/GenBank/DDBJ databases">
        <title>Genomic Encyclopedia of Type Strains, Phase IV (KMG-IV): sequencing the most valuable type-strain genomes for metagenomic binning, comparative biology and taxonomic classification.</title>
        <authorList>
            <person name="Goeker M."/>
        </authorList>
    </citation>
    <scope>NUCLEOTIDE SEQUENCE [LARGE SCALE GENOMIC DNA]</scope>
    <source>
        <strain evidence="2 3">DSM 23960</strain>
    </source>
</reference>
<keyword evidence="3" id="KW-1185">Reference proteome</keyword>
<organism evidence="2 3">
    <name type="scientific">Brevundimonas lenta</name>
    <dbReference type="NCBI Taxonomy" id="424796"/>
    <lineage>
        <taxon>Bacteria</taxon>
        <taxon>Pseudomonadati</taxon>
        <taxon>Pseudomonadota</taxon>
        <taxon>Alphaproteobacteria</taxon>
        <taxon>Caulobacterales</taxon>
        <taxon>Caulobacteraceae</taxon>
        <taxon>Brevundimonas</taxon>
    </lineage>
</organism>
<dbReference type="AlphaFoldDB" id="A0A7W6NNX3"/>
<name>A0A7W6NNX3_9CAUL</name>
<evidence type="ECO:0000313" key="2">
    <source>
        <dbReference type="EMBL" id="MBB4081605.1"/>
    </source>
</evidence>
<feature type="compositionally biased region" description="Basic and acidic residues" evidence="1">
    <location>
        <begin position="209"/>
        <end position="229"/>
    </location>
</feature>
<feature type="region of interest" description="Disordered" evidence="1">
    <location>
        <begin position="204"/>
        <end position="238"/>
    </location>
</feature>
<dbReference type="RefSeq" id="WP_183202442.1">
    <property type="nucleotide sequence ID" value="NZ_BAAAER010000002.1"/>
</dbReference>
<dbReference type="Proteomes" id="UP000529946">
    <property type="component" value="Unassembled WGS sequence"/>
</dbReference>
<evidence type="ECO:0000256" key="1">
    <source>
        <dbReference type="SAM" id="MobiDB-lite"/>
    </source>
</evidence>
<comment type="caution">
    <text evidence="2">The sequence shown here is derived from an EMBL/GenBank/DDBJ whole genome shotgun (WGS) entry which is preliminary data.</text>
</comment>